<dbReference type="Proteomes" id="UP000075391">
    <property type="component" value="Unassembled WGS sequence"/>
</dbReference>
<reference evidence="3 4" key="1">
    <citation type="submission" date="2016-03" db="EMBL/GenBank/DDBJ databases">
        <authorList>
            <person name="Ploux O."/>
        </authorList>
    </citation>
    <scope>NUCLEOTIDE SEQUENCE [LARGE SCALE GENOMIC DNA]</scope>
    <source>
        <strain evidence="3 4">BER2</strain>
    </source>
</reference>
<feature type="region of interest" description="Disordered" evidence="1">
    <location>
        <begin position="369"/>
        <end position="394"/>
    </location>
</feature>
<sequence>MKNLRLIQKLILCIALLALAGCAVSFKKEKWDLPPKAADEISVMSFNVENLFDTVKTPGHNDETYMPLSAKNADPKLREACVKNNDSSYRRGECLSTDWSEEALNKKLANVAKVILGVDGKGPDALMIMEIESDVVLHKLNTEYLKEAGYITEVIIDGPDKRGINLAFLSRFPVVGKPILHPIPWKPKEEKDREWMERSRRILEVTVKAPNGDPITFMAAHFPSQANPTYWRQQIATFATDLIKSKGPDAMVIFGGDLNITHEEENSYHIFRDIFQQGGAVSHFVGCKECPGTHNYRKSWSFLDAHVYSKALLADGKGSYQMLPNTIDVIRYDDVHLSKGKYPKRWDYDKMEGVADHFPLYVRLKQRSEAKNPVKEEAPTKPAAKETKKTKGKK</sequence>
<dbReference type="GO" id="GO:0003824">
    <property type="term" value="F:catalytic activity"/>
    <property type="evidence" value="ECO:0007669"/>
    <property type="project" value="InterPro"/>
</dbReference>
<dbReference type="Pfam" id="PF19580">
    <property type="entry name" value="Exo_endo_phos_3"/>
    <property type="match status" value="1"/>
</dbReference>
<dbReference type="SUPFAM" id="SSF56219">
    <property type="entry name" value="DNase I-like"/>
    <property type="match status" value="1"/>
</dbReference>
<dbReference type="InterPro" id="IPR036691">
    <property type="entry name" value="Endo/exonu/phosph_ase_sf"/>
</dbReference>
<evidence type="ECO:0000259" key="2">
    <source>
        <dbReference type="Pfam" id="PF19580"/>
    </source>
</evidence>
<evidence type="ECO:0000256" key="1">
    <source>
        <dbReference type="SAM" id="MobiDB-lite"/>
    </source>
</evidence>
<dbReference type="EMBL" id="LUKF01000018">
    <property type="protein sequence ID" value="KYG60895.1"/>
    <property type="molecule type" value="Genomic_DNA"/>
</dbReference>
<gene>
    <name evidence="3" type="ORF">AZI85_10565</name>
</gene>
<evidence type="ECO:0000313" key="3">
    <source>
        <dbReference type="EMBL" id="KYG60895.1"/>
    </source>
</evidence>
<dbReference type="PROSITE" id="PS51257">
    <property type="entry name" value="PROKAR_LIPOPROTEIN"/>
    <property type="match status" value="1"/>
</dbReference>
<dbReference type="OrthoDB" id="5288880at2"/>
<comment type="caution">
    <text evidence="3">The sequence shown here is derived from an EMBL/GenBank/DDBJ whole genome shotgun (WGS) entry which is preliminary data.</text>
</comment>
<name>A0A150WCV9_BDEBC</name>
<dbReference type="RefSeq" id="WP_063244738.1">
    <property type="nucleotide sequence ID" value="NZ_LUKF01000018.1"/>
</dbReference>
<accession>A0A150WCV9</accession>
<dbReference type="InterPro" id="IPR005135">
    <property type="entry name" value="Endo/exonuclease/phosphatase"/>
</dbReference>
<dbReference type="AlphaFoldDB" id="A0A150WCV9"/>
<protein>
    <recommendedName>
        <fullName evidence="2">Endonuclease/exonuclease/phosphatase domain-containing protein</fullName>
    </recommendedName>
</protein>
<organism evidence="3 4">
    <name type="scientific">Bdellovibrio bacteriovorus</name>
    <dbReference type="NCBI Taxonomy" id="959"/>
    <lineage>
        <taxon>Bacteria</taxon>
        <taxon>Pseudomonadati</taxon>
        <taxon>Bdellovibrionota</taxon>
        <taxon>Bdellovibrionia</taxon>
        <taxon>Bdellovibrionales</taxon>
        <taxon>Pseudobdellovibrionaceae</taxon>
        <taxon>Bdellovibrio</taxon>
    </lineage>
</organism>
<proteinExistence type="predicted"/>
<dbReference type="Gene3D" id="3.60.10.10">
    <property type="entry name" value="Endonuclease/exonuclease/phosphatase"/>
    <property type="match status" value="1"/>
</dbReference>
<feature type="domain" description="Endonuclease/exonuclease/phosphatase" evidence="2">
    <location>
        <begin position="97"/>
        <end position="365"/>
    </location>
</feature>
<dbReference type="PANTHER" id="PTHR42834:SF1">
    <property type="entry name" value="ENDONUCLEASE_EXONUCLEASE_PHOSPHATASE FAMILY PROTEIN (AFU_ORTHOLOGUE AFUA_3G09210)"/>
    <property type="match status" value="1"/>
</dbReference>
<evidence type="ECO:0000313" key="4">
    <source>
        <dbReference type="Proteomes" id="UP000075391"/>
    </source>
</evidence>
<dbReference type="PANTHER" id="PTHR42834">
    <property type="entry name" value="ENDONUCLEASE/EXONUCLEASE/PHOSPHATASE FAMILY PROTEIN (AFU_ORTHOLOGUE AFUA_3G09210)"/>
    <property type="match status" value="1"/>
</dbReference>